<comment type="caution">
    <text evidence="1">The sequence shown here is derived from an EMBL/GenBank/DDBJ whole genome shotgun (WGS) entry which is preliminary data.</text>
</comment>
<dbReference type="AlphaFoldDB" id="A0AAJ1FUK1"/>
<evidence type="ECO:0000313" key="2">
    <source>
        <dbReference type="Proteomes" id="UP001208888"/>
    </source>
</evidence>
<dbReference type="EMBL" id="JANFVX010000024">
    <property type="protein sequence ID" value="MCW0346140.1"/>
    <property type="molecule type" value="Genomic_DNA"/>
</dbReference>
<dbReference type="Proteomes" id="UP001208888">
    <property type="component" value="Unassembled WGS sequence"/>
</dbReference>
<proteinExistence type="predicted"/>
<reference evidence="1" key="1">
    <citation type="submission" date="2022-06" db="EMBL/GenBank/DDBJ databases">
        <title>Dynamics of rice microbiomes reveals core vertical transmitted seed endophytes.</title>
        <authorList>
            <person name="Liao K."/>
            <person name="Zhang X."/>
        </authorList>
    </citation>
    <scope>NUCLEOTIDE SEQUENCE</scope>
    <source>
        <strain evidence="1">JT1-17</strain>
    </source>
</reference>
<evidence type="ECO:0000313" key="1">
    <source>
        <dbReference type="EMBL" id="MCW0346140.1"/>
    </source>
</evidence>
<name>A0AAJ1FUK1_PANAN</name>
<protein>
    <submittedName>
        <fullName evidence="1">Uncharacterized protein</fullName>
    </submittedName>
</protein>
<gene>
    <name evidence="1" type="ORF">NB703_004233</name>
</gene>
<organism evidence="1 2">
    <name type="scientific">Pantoea ananas</name>
    <name type="common">Erwinia uredovora</name>
    <dbReference type="NCBI Taxonomy" id="553"/>
    <lineage>
        <taxon>Bacteria</taxon>
        <taxon>Pseudomonadati</taxon>
        <taxon>Pseudomonadota</taxon>
        <taxon>Gammaproteobacteria</taxon>
        <taxon>Enterobacterales</taxon>
        <taxon>Erwiniaceae</taxon>
        <taxon>Pantoea</taxon>
    </lineage>
</organism>
<sequence>MRVISVPEDRSLYPKLVGETVMAAKLQLGRTRLSVNYNKVPGGILPVLVVDFYNEKGKLYTLRYNLPPDTPERTDRRVSLLMRLIEKEAREEKLAEAV</sequence>
<accession>A0AAJ1FUK1</accession>
<dbReference type="RefSeq" id="WP_028722729.1">
    <property type="nucleotide sequence ID" value="NZ_CP081342.1"/>
</dbReference>